<proteinExistence type="predicted"/>
<sequence length="844" mass="88329">MLTTASQYWRDLLADFTEPTRLLPPRRRPGTVPAGAVAAALNWDSPQAARLAAAAGRIGLRPADVVVAAWGLVLATTAGAEDVVHGALVAGDAAEPVPVRVRPVPGMLVSAHLAGAHRQYTENVRHAGLPGEQLAACAGVPTGTPLFETLVSVGGAADGPGLCLSADVDAGRVALRLTGPAAVLDEAGVRRLLVHVSQLLAAIADAPVTARLRDIGPLSRFERHRAVRQWNATGVRREAGLCIHELVERQAARTPDATAVLQGAERLTYAELDAAADRLARRLAAEGVGPGDFVALHLGRSVNTVVALLGVLKSGAAYAPIDAGQPVERIRGLLTGLRCAVVLTDRDSIATVEAVTAGVPTVRTVLWTGAEPPADAPAPRRAKAGDQAYVIFTSGSTGAPKGVVLTHAPVVNLIEWVNETHAIGPDDRVLFVTSLGFDLSVYDVFGVLAAGGSVRVATAAEIGDPQRLLSILDSEPITFWDSAPAALQQLEPLFAMRPPPAATSLRLVFLSGDWVPLSLPDAVRTAFPGARIVALGGATEAAIWSNSFPVGVVDPAWTSIPYGRPIANAHYYVLDAALRPAPVGAPGDLYIGGDCLALGYHGDPALTAGKFVPDHLSGRSGARLYRTGDRARYWPGGTIEFLGRIDNQVKVRGFRIELGEVEAALATLPGVATAVAVVHGERADAQIVAYIVPEPGVYPDPRYVREQAAELLPAYMLPSHVMLLDAVPVTANGKLDRRALPAPGEDGPARPPYVAPQTAAEHAIAAIWADLLQVERVGLDDNFFDLGGHSLLITQLIARLKVALEIDVPIRTVLDHQTAGSFAAAVEAALIAALEHQPVQSPVA</sequence>
<evidence type="ECO:0000313" key="5">
    <source>
        <dbReference type="EMBL" id="GLL07719.1"/>
    </source>
</evidence>
<reference evidence="5" key="1">
    <citation type="journal article" date="2014" name="Int. J. Syst. Evol. Microbiol.">
        <title>Complete genome sequence of Corynebacterium casei LMG S-19264T (=DSM 44701T), isolated from a smear-ripened cheese.</title>
        <authorList>
            <consortium name="US DOE Joint Genome Institute (JGI-PGF)"/>
            <person name="Walter F."/>
            <person name="Albersmeier A."/>
            <person name="Kalinowski J."/>
            <person name="Ruckert C."/>
        </authorList>
    </citation>
    <scope>NUCLEOTIDE SEQUENCE</scope>
    <source>
        <strain evidence="5">VKM Ac-1321</strain>
    </source>
</reference>
<dbReference type="InterPro" id="IPR010071">
    <property type="entry name" value="AA_adenyl_dom"/>
</dbReference>
<dbReference type="PROSITE" id="PS50075">
    <property type="entry name" value="CARRIER"/>
    <property type="match status" value="1"/>
</dbReference>
<dbReference type="InterPro" id="IPR009081">
    <property type="entry name" value="PP-bd_ACP"/>
</dbReference>
<dbReference type="FunFam" id="3.30.300.30:FF:000010">
    <property type="entry name" value="Enterobactin synthetase component F"/>
    <property type="match status" value="1"/>
</dbReference>
<dbReference type="GO" id="GO:0043041">
    <property type="term" value="P:amino acid activation for nonribosomal peptide biosynthetic process"/>
    <property type="evidence" value="ECO:0007669"/>
    <property type="project" value="TreeGrafter"/>
</dbReference>
<feature type="domain" description="Carrier" evidence="4">
    <location>
        <begin position="755"/>
        <end position="830"/>
    </location>
</feature>
<dbReference type="Pfam" id="PF00501">
    <property type="entry name" value="AMP-binding"/>
    <property type="match status" value="1"/>
</dbReference>
<accession>A0A9W6KYC5</accession>
<dbReference type="GO" id="GO:0031177">
    <property type="term" value="F:phosphopantetheine binding"/>
    <property type="evidence" value="ECO:0007669"/>
    <property type="project" value="InterPro"/>
</dbReference>
<dbReference type="NCBIfam" id="TIGR01733">
    <property type="entry name" value="AA-adenyl-dom"/>
    <property type="match status" value="1"/>
</dbReference>
<dbReference type="EMBL" id="BSFP01000108">
    <property type="protein sequence ID" value="GLL07719.1"/>
    <property type="molecule type" value="Genomic_DNA"/>
</dbReference>
<keyword evidence="3" id="KW-0597">Phosphoprotein</keyword>
<dbReference type="AlphaFoldDB" id="A0A9W6KYC5"/>
<evidence type="ECO:0000313" key="6">
    <source>
        <dbReference type="Proteomes" id="UP001143480"/>
    </source>
</evidence>
<dbReference type="Gene3D" id="1.10.1200.10">
    <property type="entry name" value="ACP-like"/>
    <property type="match status" value="1"/>
</dbReference>
<dbReference type="InterPro" id="IPR045851">
    <property type="entry name" value="AMP-bd_C_sf"/>
</dbReference>
<keyword evidence="6" id="KW-1185">Reference proteome</keyword>
<dbReference type="FunFam" id="3.40.50.12780:FF:000012">
    <property type="entry name" value="Non-ribosomal peptide synthetase"/>
    <property type="match status" value="1"/>
</dbReference>
<dbReference type="SUPFAM" id="SSF47336">
    <property type="entry name" value="ACP-like"/>
    <property type="match status" value="1"/>
</dbReference>
<comment type="cofactor">
    <cofactor evidence="1">
        <name>pantetheine 4'-phosphate</name>
        <dbReference type="ChEBI" id="CHEBI:47942"/>
    </cofactor>
</comment>
<dbReference type="FunFam" id="1.10.1200.10:FF:000016">
    <property type="entry name" value="Non-ribosomal peptide synthase"/>
    <property type="match status" value="1"/>
</dbReference>
<evidence type="ECO:0000256" key="3">
    <source>
        <dbReference type="ARBA" id="ARBA00022553"/>
    </source>
</evidence>
<dbReference type="FunFam" id="3.40.50.980:FF:000001">
    <property type="entry name" value="Non-ribosomal peptide synthetase"/>
    <property type="match status" value="1"/>
</dbReference>
<name>A0A9W6KYC5_9ACTN</name>
<dbReference type="PROSITE" id="PS00455">
    <property type="entry name" value="AMP_BINDING"/>
    <property type="match status" value="1"/>
</dbReference>
<comment type="caution">
    <text evidence="5">The sequence shown here is derived from an EMBL/GenBank/DDBJ whole genome shotgun (WGS) entry which is preliminary data.</text>
</comment>
<dbReference type="GO" id="GO:0005737">
    <property type="term" value="C:cytoplasm"/>
    <property type="evidence" value="ECO:0007669"/>
    <property type="project" value="TreeGrafter"/>
</dbReference>
<protein>
    <recommendedName>
        <fullName evidence="4">Carrier domain-containing protein</fullName>
    </recommendedName>
</protein>
<dbReference type="InterPro" id="IPR036736">
    <property type="entry name" value="ACP-like_sf"/>
</dbReference>
<dbReference type="Pfam" id="PF00550">
    <property type="entry name" value="PP-binding"/>
    <property type="match status" value="1"/>
</dbReference>
<dbReference type="Gene3D" id="3.30.559.30">
    <property type="entry name" value="Nonribosomal peptide synthetase, condensation domain"/>
    <property type="match status" value="1"/>
</dbReference>
<dbReference type="RefSeq" id="WP_261958817.1">
    <property type="nucleotide sequence ID" value="NZ_BAAAXA010000001.1"/>
</dbReference>
<evidence type="ECO:0000256" key="1">
    <source>
        <dbReference type="ARBA" id="ARBA00001957"/>
    </source>
</evidence>
<organism evidence="5 6">
    <name type="scientific">Dactylosporangium matsuzakiense</name>
    <dbReference type="NCBI Taxonomy" id="53360"/>
    <lineage>
        <taxon>Bacteria</taxon>
        <taxon>Bacillati</taxon>
        <taxon>Actinomycetota</taxon>
        <taxon>Actinomycetes</taxon>
        <taxon>Micromonosporales</taxon>
        <taxon>Micromonosporaceae</taxon>
        <taxon>Dactylosporangium</taxon>
    </lineage>
</organism>
<dbReference type="Gene3D" id="2.30.38.10">
    <property type="entry name" value="Luciferase, Domain 3"/>
    <property type="match status" value="1"/>
</dbReference>
<evidence type="ECO:0000256" key="2">
    <source>
        <dbReference type="ARBA" id="ARBA00022450"/>
    </source>
</evidence>
<dbReference type="InterPro" id="IPR020806">
    <property type="entry name" value="PKS_PP-bd"/>
</dbReference>
<dbReference type="PANTHER" id="PTHR45527:SF1">
    <property type="entry name" value="FATTY ACID SYNTHASE"/>
    <property type="match status" value="1"/>
</dbReference>
<dbReference type="Pfam" id="PF13193">
    <property type="entry name" value="AMP-binding_C"/>
    <property type="match status" value="1"/>
</dbReference>
<dbReference type="Gene3D" id="3.40.50.980">
    <property type="match status" value="2"/>
</dbReference>
<dbReference type="GO" id="GO:0044550">
    <property type="term" value="P:secondary metabolite biosynthetic process"/>
    <property type="evidence" value="ECO:0007669"/>
    <property type="project" value="UniProtKB-ARBA"/>
</dbReference>
<dbReference type="InterPro" id="IPR025110">
    <property type="entry name" value="AMP-bd_C"/>
</dbReference>
<dbReference type="InterPro" id="IPR006162">
    <property type="entry name" value="Ppantetheine_attach_site"/>
</dbReference>
<dbReference type="InterPro" id="IPR020845">
    <property type="entry name" value="AMP-binding_CS"/>
</dbReference>
<keyword evidence="2" id="KW-0596">Phosphopantetheine</keyword>
<dbReference type="GO" id="GO:0072330">
    <property type="term" value="P:monocarboxylic acid biosynthetic process"/>
    <property type="evidence" value="ECO:0007669"/>
    <property type="project" value="UniProtKB-ARBA"/>
</dbReference>
<evidence type="ECO:0000259" key="4">
    <source>
        <dbReference type="PROSITE" id="PS50075"/>
    </source>
</evidence>
<dbReference type="SMART" id="SM00823">
    <property type="entry name" value="PKS_PP"/>
    <property type="match status" value="1"/>
</dbReference>
<dbReference type="SUPFAM" id="SSF52777">
    <property type="entry name" value="CoA-dependent acyltransferases"/>
    <property type="match status" value="1"/>
</dbReference>
<dbReference type="Gene3D" id="3.30.300.30">
    <property type="match status" value="1"/>
</dbReference>
<gene>
    <name evidence="5" type="ORF">GCM10017581_094760</name>
</gene>
<reference evidence="5" key="2">
    <citation type="submission" date="2023-01" db="EMBL/GenBank/DDBJ databases">
        <authorList>
            <person name="Sun Q."/>
            <person name="Evtushenko L."/>
        </authorList>
    </citation>
    <scope>NUCLEOTIDE SEQUENCE</scope>
    <source>
        <strain evidence="5">VKM Ac-1321</strain>
    </source>
</reference>
<dbReference type="SUPFAM" id="SSF56801">
    <property type="entry name" value="Acetyl-CoA synthetase-like"/>
    <property type="match status" value="1"/>
</dbReference>
<dbReference type="InterPro" id="IPR000873">
    <property type="entry name" value="AMP-dep_synth/lig_dom"/>
</dbReference>
<dbReference type="PROSITE" id="PS00012">
    <property type="entry name" value="PHOSPHOPANTETHEINE"/>
    <property type="match status" value="1"/>
</dbReference>
<dbReference type="Proteomes" id="UP001143480">
    <property type="component" value="Unassembled WGS sequence"/>
</dbReference>
<dbReference type="PANTHER" id="PTHR45527">
    <property type="entry name" value="NONRIBOSOMAL PEPTIDE SYNTHETASE"/>
    <property type="match status" value="1"/>
</dbReference>